<keyword evidence="2" id="KW-1185">Reference proteome</keyword>
<dbReference type="EMBL" id="RCHU02000008">
    <property type="protein sequence ID" value="KAL3583075.1"/>
    <property type="molecule type" value="Genomic_DNA"/>
</dbReference>
<evidence type="ECO:0000313" key="1">
    <source>
        <dbReference type="EMBL" id="KAL3583075.1"/>
    </source>
</evidence>
<organism evidence="1 2">
    <name type="scientific">Populus alba</name>
    <name type="common">White poplar</name>
    <dbReference type="NCBI Taxonomy" id="43335"/>
    <lineage>
        <taxon>Eukaryota</taxon>
        <taxon>Viridiplantae</taxon>
        <taxon>Streptophyta</taxon>
        <taxon>Embryophyta</taxon>
        <taxon>Tracheophyta</taxon>
        <taxon>Spermatophyta</taxon>
        <taxon>Magnoliopsida</taxon>
        <taxon>eudicotyledons</taxon>
        <taxon>Gunneridae</taxon>
        <taxon>Pentapetalae</taxon>
        <taxon>rosids</taxon>
        <taxon>fabids</taxon>
        <taxon>Malpighiales</taxon>
        <taxon>Salicaceae</taxon>
        <taxon>Saliceae</taxon>
        <taxon>Populus</taxon>
    </lineage>
</organism>
<gene>
    <name evidence="1" type="ORF">D5086_017407</name>
</gene>
<name>A0ACC4BXA4_POPAL</name>
<sequence length="245" mass="28376">MRLDNARIRKWTDMTDAFLKQYKFNLEIAPDRTSLITMEKGTQESVRAYAQRWAPYYKHLMGSSAQHFYDVVRIAERIEQGIRSGRIVEPIEKKGFFGKKKEIEIAPLPLPPMQPPFPTWYNPELTCEYHAGNTGHSIENCVAFKKRVSQLIKIGWVTFEDSPNVNSNPLPKHVVGGSGVNTMEVGSKEKVLKVTMVRLYEILVQSGHLEKPSEHYMRENDFCPFHKKKGHHIDECIEFHQKTME</sequence>
<comment type="caution">
    <text evidence="1">The sequence shown here is derived from an EMBL/GenBank/DDBJ whole genome shotgun (WGS) entry which is preliminary data.</text>
</comment>
<evidence type="ECO:0000313" key="2">
    <source>
        <dbReference type="Proteomes" id="UP000309997"/>
    </source>
</evidence>
<proteinExistence type="predicted"/>
<protein>
    <submittedName>
        <fullName evidence="1">Uncharacterized protein</fullName>
    </submittedName>
</protein>
<reference evidence="1 2" key="1">
    <citation type="journal article" date="2024" name="Plant Biotechnol. J.">
        <title>Genome and CRISPR/Cas9 system of a widespread forest tree (Populus alba) in the world.</title>
        <authorList>
            <person name="Liu Y.J."/>
            <person name="Jiang P.F."/>
            <person name="Han X.M."/>
            <person name="Li X.Y."/>
            <person name="Wang H.M."/>
            <person name="Wang Y.J."/>
            <person name="Wang X.X."/>
            <person name="Zeng Q.Y."/>
        </authorList>
    </citation>
    <scope>NUCLEOTIDE SEQUENCE [LARGE SCALE GENOMIC DNA]</scope>
    <source>
        <strain evidence="2">cv. PAL-ZL1</strain>
    </source>
</reference>
<accession>A0ACC4BXA4</accession>
<dbReference type="Proteomes" id="UP000309997">
    <property type="component" value="Unassembled WGS sequence"/>
</dbReference>